<keyword evidence="8" id="KW-0407">Ion channel</keyword>
<evidence type="ECO:0000256" key="4">
    <source>
        <dbReference type="ARBA" id="ARBA00022989"/>
    </source>
</evidence>
<dbReference type="InterPro" id="IPR050866">
    <property type="entry name" value="CNG_cation_channel"/>
</dbReference>
<keyword evidence="5" id="KW-0406">Ion transport</keyword>
<reference evidence="10" key="1">
    <citation type="journal article" date="2020" name="mSystems">
        <title>Genome- and Community-Level Interaction Insights into Carbon Utilization and Element Cycling Functions of Hydrothermarchaeota in Hydrothermal Sediment.</title>
        <authorList>
            <person name="Zhou Z."/>
            <person name="Liu Y."/>
            <person name="Xu W."/>
            <person name="Pan J."/>
            <person name="Luo Z.H."/>
            <person name="Li M."/>
        </authorList>
    </citation>
    <scope>NUCLEOTIDE SEQUENCE [LARGE SCALE GENOMIC DNA]</scope>
    <source>
        <strain evidence="10">SpSt-695</strain>
    </source>
</reference>
<dbReference type="GO" id="GO:0005221">
    <property type="term" value="F:intracellularly cyclic nucleotide-activated monoatomic cation channel activity"/>
    <property type="evidence" value="ECO:0007669"/>
    <property type="project" value="InterPro"/>
</dbReference>
<evidence type="ECO:0000256" key="6">
    <source>
        <dbReference type="ARBA" id="ARBA00023136"/>
    </source>
</evidence>
<accession>A0A7V3ZSF6</accession>
<evidence type="ECO:0000256" key="8">
    <source>
        <dbReference type="ARBA" id="ARBA00023303"/>
    </source>
</evidence>
<keyword evidence="7" id="KW-1071">Ligand-gated ion channel</keyword>
<organism evidence="10">
    <name type="scientific">candidate division WOR-3 bacterium</name>
    <dbReference type="NCBI Taxonomy" id="2052148"/>
    <lineage>
        <taxon>Bacteria</taxon>
        <taxon>Bacteria division WOR-3</taxon>
    </lineage>
</organism>
<dbReference type="InterPro" id="IPR018490">
    <property type="entry name" value="cNMP-bd_dom_sf"/>
</dbReference>
<name>A0A7V3ZSF6_UNCW3</name>
<proteinExistence type="predicted"/>
<dbReference type="InterPro" id="IPR014710">
    <property type="entry name" value="RmlC-like_jellyroll"/>
</dbReference>
<dbReference type="SMART" id="SM00100">
    <property type="entry name" value="cNMP"/>
    <property type="match status" value="1"/>
</dbReference>
<keyword evidence="4" id="KW-1133">Transmembrane helix</keyword>
<dbReference type="PROSITE" id="PS00889">
    <property type="entry name" value="CNMP_BINDING_2"/>
    <property type="match status" value="1"/>
</dbReference>
<dbReference type="AlphaFoldDB" id="A0A7V3ZSF6"/>
<dbReference type="PROSITE" id="PS50042">
    <property type="entry name" value="CNMP_BINDING_3"/>
    <property type="match status" value="1"/>
</dbReference>
<dbReference type="EMBL" id="DTDP01000029">
    <property type="protein sequence ID" value="HGK53538.1"/>
    <property type="molecule type" value="Genomic_DNA"/>
</dbReference>
<dbReference type="InterPro" id="IPR018488">
    <property type="entry name" value="cNMP-bd_CS"/>
</dbReference>
<evidence type="ECO:0000313" key="10">
    <source>
        <dbReference type="EMBL" id="HGK53538.1"/>
    </source>
</evidence>
<evidence type="ECO:0000256" key="5">
    <source>
        <dbReference type="ARBA" id="ARBA00023065"/>
    </source>
</evidence>
<gene>
    <name evidence="10" type="ORF">ENU72_00755</name>
</gene>
<dbReference type="SUPFAM" id="SSF51206">
    <property type="entry name" value="cAMP-binding domain-like"/>
    <property type="match status" value="1"/>
</dbReference>
<evidence type="ECO:0000256" key="2">
    <source>
        <dbReference type="ARBA" id="ARBA00022448"/>
    </source>
</evidence>
<dbReference type="PRINTS" id="PR00103">
    <property type="entry name" value="CAMPKINASE"/>
</dbReference>
<sequence length="195" mass="22903">MKVYEREFLEGETIFKEGEIGDEIYLIEEGEVEIFKEIEGKEKVIAILKKGEVFGEMSVLDGKPRSASARALKDTVLRIMNKEALIEYIRQNPFIEYLINTLIERLRIADEQIKFLSISPEELRFLSFLKWINREKLLPCNITKISIFTGIKEDKLKELIEIYKLKGILEEENEEIRSINEQKLDNYKNSLLKIL</sequence>
<evidence type="ECO:0000256" key="1">
    <source>
        <dbReference type="ARBA" id="ARBA00004141"/>
    </source>
</evidence>
<dbReference type="PANTHER" id="PTHR45638:SF11">
    <property type="entry name" value="CYCLIC NUCLEOTIDE-GATED CATION CHANNEL SUBUNIT A"/>
    <property type="match status" value="1"/>
</dbReference>
<dbReference type="PANTHER" id="PTHR45638">
    <property type="entry name" value="CYCLIC NUCLEOTIDE-GATED CATION CHANNEL SUBUNIT A"/>
    <property type="match status" value="1"/>
</dbReference>
<keyword evidence="3" id="KW-0812">Transmembrane</keyword>
<dbReference type="Pfam" id="PF00027">
    <property type="entry name" value="cNMP_binding"/>
    <property type="match status" value="1"/>
</dbReference>
<dbReference type="Gene3D" id="2.60.120.10">
    <property type="entry name" value="Jelly Rolls"/>
    <property type="match status" value="1"/>
</dbReference>
<keyword evidence="2" id="KW-0813">Transport</keyword>
<dbReference type="GO" id="GO:0044877">
    <property type="term" value="F:protein-containing complex binding"/>
    <property type="evidence" value="ECO:0007669"/>
    <property type="project" value="TreeGrafter"/>
</dbReference>
<keyword evidence="6" id="KW-0472">Membrane</keyword>
<evidence type="ECO:0000259" key="9">
    <source>
        <dbReference type="PROSITE" id="PS50042"/>
    </source>
</evidence>
<feature type="domain" description="Cyclic nucleotide-binding" evidence="9">
    <location>
        <begin position="1"/>
        <end position="89"/>
    </location>
</feature>
<comment type="subcellular location">
    <subcellularLocation>
        <location evidence="1">Membrane</location>
        <topology evidence="1">Multi-pass membrane protein</topology>
    </subcellularLocation>
</comment>
<evidence type="ECO:0000256" key="7">
    <source>
        <dbReference type="ARBA" id="ARBA00023286"/>
    </source>
</evidence>
<dbReference type="CDD" id="cd00038">
    <property type="entry name" value="CAP_ED"/>
    <property type="match status" value="1"/>
</dbReference>
<protein>
    <submittedName>
        <fullName evidence="10">Cyclic nucleotide-binding domain-containing protein</fullName>
    </submittedName>
</protein>
<dbReference type="GO" id="GO:0016020">
    <property type="term" value="C:membrane"/>
    <property type="evidence" value="ECO:0007669"/>
    <property type="project" value="UniProtKB-SubCell"/>
</dbReference>
<comment type="caution">
    <text evidence="10">The sequence shown here is derived from an EMBL/GenBank/DDBJ whole genome shotgun (WGS) entry which is preliminary data.</text>
</comment>
<evidence type="ECO:0000256" key="3">
    <source>
        <dbReference type="ARBA" id="ARBA00022692"/>
    </source>
</evidence>
<dbReference type="InterPro" id="IPR000595">
    <property type="entry name" value="cNMP-bd_dom"/>
</dbReference>